<feature type="transmembrane region" description="Helical" evidence="1">
    <location>
        <begin position="90"/>
        <end position="109"/>
    </location>
</feature>
<dbReference type="EMBL" id="CADIKH010000001">
    <property type="protein sequence ID" value="CAB3746109.1"/>
    <property type="molecule type" value="Genomic_DNA"/>
</dbReference>
<dbReference type="RefSeq" id="WP_175224143.1">
    <property type="nucleotide sequence ID" value="NZ_CADIKH010000001.1"/>
</dbReference>
<keyword evidence="1" id="KW-0812">Transmembrane</keyword>
<evidence type="ECO:0000313" key="2">
    <source>
        <dbReference type="EMBL" id="CAB3746109.1"/>
    </source>
</evidence>
<keyword evidence="1" id="KW-0472">Membrane</keyword>
<feature type="transmembrane region" description="Helical" evidence="1">
    <location>
        <begin position="50"/>
        <end position="70"/>
    </location>
</feature>
<dbReference type="Proteomes" id="UP000494363">
    <property type="component" value="Unassembled WGS sequence"/>
</dbReference>
<accession>A0A6J5CVW6</accession>
<protein>
    <submittedName>
        <fullName evidence="2">Uncharacterized protein</fullName>
    </submittedName>
</protein>
<name>A0A6J5CVW6_9BURK</name>
<sequence length="115" mass="12743">MKAETWIAMSIKKKFVLSLLLTAVMLAGIFFGGCSNLPIHIELSDSIKTFVAVTYPFLVAASFLTTLFLYFSVFKKISRTGPITISAKNLYIFLIGLVAYLFALAVLASKFCQSW</sequence>
<gene>
    <name evidence="2" type="ORF">LMG29542_00126</name>
</gene>
<keyword evidence="3" id="KW-1185">Reference proteome</keyword>
<keyword evidence="1" id="KW-1133">Transmembrane helix</keyword>
<dbReference type="PROSITE" id="PS51257">
    <property type="entry name" value="PROKAR_LIPOPROTEIN"/>
    <property type="match status" value="1"/>
</dbReference>
<dbReference type="AlphaFoldDB" id="A0A6J5CVW6"/>
<reference evidence="2 3" key="1">
    <citation type="submission" date="2020-04" db="EMBL/GenBank/DDBJ databases">
        <authorList>
            <person name="De Canck E."/>
        </authorList>
    </citation>
    <scope>NUCLEOTIDE SEQUENCE [LARGE SCALE GENOMIC DNA]</scope>
    <source>
        <strain evidence="2 3">LMG 29542</strain>
    </source>
</reference>
<organism evidence="2 3">
    <name type="scientific">Paraburkholderia humisilvae</name>
    <dbReference type="NCBI Taxonomy" id="627669"/>
    <lineage>
        <taxon>Bacteria</taxon>
        <taxon>Pseudomonadati</taxon>
        <taxon>Pseudomonadota</taxon>
        <taxon>Betaproteobacteria</taxon>
        <taxon>Burkholderiales</taxon>
        <taxon>Burkholderiaceae</taxon>
        <taxon>Paraburkholderia</taxon>
    </lineage>
</organism>
<proteinExistence type="predicted"/>
<evidence type="ECO:0000313" key="3">
    <source>
        <dbReference type="Proteomes" id="UP000494363"/>
    </source>
</evidence>
<evidence type="ECO:0000256" key="1">
    <source>
        <dbReference type="SAM" id="Phobius"/>
    </source>
</evidence>